<dbReference type="Proteomes" id="UP000016511">
    <property type="component" value="Unassembled WGS sequence"/>
</dbReference>
<sequence>MLFIGTRGFTYQAYAQKSNKEITSREKFNAKKWMPVNFSESPPSNHPTLSKYQV</sequence>
<dbReference type="PATRIC" id="fig|649747.3.peg.2906"/>
<protein>
    <submittedName>
        <fullName evidence="1">Uncharacterized protein</fullName>
    </submittedName>
</protein>
<reference evidence="1 2" key="1">
    <citation type="submission" date="2013-08" db="EMBL/GenBank/DDBJ databases">
        <authorList>
            <person name="Weinstock G."/>
            <person name="Sodergren E."/>
            <person name="Wylie T."/>
            <person name="Fulton L."/>
            <person name="Fulton R."/>
            <person name="Fronick C."/>
            <person name="O'Laughlin M."/>
            <person name="Godfrey J."/>
            <person name="Miner T."/>
            <person name="Herter B."/>
            <person name="Appelbaum E."/>
            <person name="Cordes M."/>
            <person name="Lek S."/>
            <person name="Wollam A."/>
            <person name="Pepin K.H."/>
            <person name="Palsikar V.B."/>
            <person name="Mitreva M."/>
            <person name="Wilson R.K."/>
        </authorList>
    </citation>
    <scope>NUCLEOTIDE SEQUENCE [LARGE SCALE GENOMIC DNA]</scope>
    <source>
        <strain evidence="1 2">ATCC 12856</strain>
    </source>
</reference>
<dbReference type="AlphaFoldDB" id="U1YD44"/>
<accession>U1YD44</accession>
<evidence type="ECO:0000313" key="1">
    <source>
        <dbReference type="EMBL" id="ERI08706.1"/>
    </source>
</evidence>
<gene>
    <name evidence="1" type="ORF">HMPREF0083_03213</name>
</gene>
<keyword evidence="2" id="KW-1185">Reference proteome</keyword>
<comment type="caution">
    <text evidence="1">The sequence shown here is derived from an EMBL/GenBank/DDBJ whole genome shotgun (WGS) entry which is preliminary data.</text>
</comment>
<organism evidence="1 2">
    <name type="scientific">Aneurinibacillus aneurinilyticus ATCC 12856</name>
    <dbReference type="NCBI Taxonomy" id="649747"/>
    <lineage>
        <taxon>Bacteria</taxon>
        <taxon>Bacillati</taxon>
        <taxon>Bacillota</taxon>
        <taxon>Bacilli</taxon>
        <taxon>Bacillales</taxon>
        <taxon>Paenibacillaceae</taxon>
        <taxon>Aneurinibacillus group</taxon>
        <taxon>Aneurinibacillus</taxon>
    </lineage>
</organism>
<name>U1YD44_ANEAE</name>
<evidence type="ECO:0000313" key="2">
    <source>
        <dbReference type="Proteomes" id="UP000016511"/>
    </source>
</evidence>
<dbReference type="HOGENOM" id="CLU_3039875_0_0_9"/>
<dbReference type="STRING" id="649747.HMPREF0083_03213"/>
<dbReference type="EMBL" id="AWSJ01000196">
    <property type="protein sequence ID" value="ERI08706.1"/>
    <property type="molecule type" value="Genomic_DNA"/>
</dbReference>
<proteinExistence type="predicted"/>